<dbReference type="AlphaFoldDB" id="A0A518GSR0"/>
<dbReference type="EMBL" id="CP036299">
    <property type="protein sequence ID" value="QDV31618.1"/>
    <property type="molecule type" value="Genomic_DNA"/>
</dbReference>
<gene>
    <name evidence="1" type="ORF">Spb1_35630</name>
</gene>
<accession>A0A518GSR0</accession>
<protein>
    <submittedName>
        <fullName evidence="1">Uncharacterized protein</fullName>
    </submittedName>
</protein>
<proteinExistence type="predicted"/>
<evidence type="ECO:0000313" key="2">
    <source>
        <dbReference type="Proteomes" id="UP000315349"/>
    </source>
</evidence>
<dbReference type="KEGG" id="peh:Spb1_35630"/>
<name>A0A518GSR0_9PLAN</name>
<dbReference type="Proteomes" id="UP000315349">
    <property type="component" value="Chromosome"/>
</dbReference>
<reference evidence="1 2" key="1">
    <citation type="submission" date="2019-02" db="EMBL/GenBank/DDBJ databases">
        <title>Deep-cultivation of Planctomycetes and their phenomic and genomic characterization uncovers novel biology.</title>
        <authorList>
            <person name="Wiegand S."/>
            <person name="Jogler M."/>
            <person name="Boedeker C."/>
            <person name="Pinto D."/>
            <person name="Vollmers J."/>
            <person name="Rivas-Marin E."/>
            <person name="Kohn T."/>
            <person name="Peeters S.H."/>
            <person name="Heuer A."/>
            <person name="Rast P."/>
            <person name="Oberbeckmann S."/>
            <person name="Bunk B."/>
            <person name="Jeske O."/>
            <person name="Meyerdierks A."/>
            <person name="Storesund J.E."/>
            <person name="Kallscheuer N."/>
            <person name="Luecker S."/>
            <person name="Lage O.M."/>
            <person name="Pohl T."/>
            <person name="Merkel B.J."/>
            <person name="Hornburger P."/>
            <person name="Mueller R.-W."/>
            <person name="Bruemmer F."/>
            <person name="Labrenz M."/>
            <person name="Spormann A.M."/>
            <person name="Op den Camp H."/>
            <person name="Overmann J."/>
            <person name="Amann R."/>
            <person name="Jetten M.S.M."/>
            <person name="Mascher T."/>
            <person name="Medema M.H."/>
            <person name="Devos D.P."/>
            <person name="Kaster A.-K."/>
            <person name="Ovreas L."/>
            <person name="Rohde M."/>
            <person name="Galperin M.Y."/>
            <person name="Jogler C."/>
        </authorList>
    </citation>
    <scope>NUCLEOTIDE SEQUENCE [LARGE SCALE GENOMIC DNA]</scope>
    <source>
        <strain evidence="1 2">Spb1</strain>
    </source>
</reference>
<organism evidence="1 2">
    <name type="scientific">Planctopirus ephydatiae</name>
    <dbReference type="NCBI Taxonomy" id="2528019"/>
    <lineage>
        <taxon>Bacteria</taxon>
        <taxon>Pseudomonadati</taxon>
        <taxon>Planctomycetota</taxon>
        <taxon>Planctomycetia</taxon>
        <taxon>Planctomycetales</taxon>
        <taxon>Planctomycetaceae</taxon>
        <taxon>Planctopirus</taxon>
    </lineage>
</organism>
<keyword evidence="2" id="KW-1185">Reference proteome</keyword>
<evidence type="ECO:0000313" key="1">
    <source>
        <dbReference type="EMBL" id="QDV31618.1"/>
    </source>
</evidence>
<sequence length="74" mass="8504">MTRAGAIRRNFLHPTKHELLVADTSRPAREKWHPCRQTIPGISTWWERGIEEGPVLLSQTSGNNMDFKLAAKHR</sequence>